<name>A0A926VC83_9CYAN</name>
<dbReference type="Gene3D" id="3.40.50.300">
    <property type="entry name" value="P-loop containing nucleotide triphosphate hydrolases"/>
    <property type="match status" value="2"/>
</dbReference>
<sequence length="959" mass="108050">MKAKIPSINAMNEKGIKTTYFPFENELDLCCLVRIEKDNRSIGAFLLNKGDISDENKFQVVFAFHLKGIHNQLYKEEVSEAASGIAEAMKFLLPGEKCSFLLGRYSDDTDRQQYLNSLGENCPNILPAILMQNEQAKVQELTRKGTRSIWQQMVFCTWTADEFGERKTDPLSKLIYNMGKTCRFFLDGVTGRLSERQEQVLSKVLMKAYTEGFLQWEMLWNTKAGLEVSPLRDTELWQWLWGRFNQTPTPPIPQLLTLKSDKDRGLKVTESITSKKHATTVLIEGNRGRSSCPEHRQCTSRIYVKDKVCGVLRMVDTVSAWNSTREQISWMWKILSENHVRDTEAWVEISPANRFLTEDNLHRQAKQSKTARERALLKGSGRDVGAEIKQEESFDAQKRLYRGAVPLNVAVVFLVYRENTETLDLACELLSNSFGTAKVVRERNIASQIWLETLPITWRRILHSSSILTERRLVLESETVAGVLPLTVPRELDKKGVEFLTMRGGKPVSVDLFSLTQHALVTGRTGSGKSVLLWRIMLDALSQGIPVVGMDMPAADGESSFKTGIELLGDAGAYFDLSRASNNLMEPPDLRHFNQSDRTQRMQSWRTFIRNALGVIVMGKLNAPHLAQRVDAILMQALDIFISDPDIIERYNLAFNKGWKSAEWQDIPTLKDFLRFCTIARLDIRKPEAIDHQAINQIQSQIQALLVSPLGAAIGKPSSFSPEPIVKFYALTGLTNDQDSYTMAVAAKAACLRVALSYPKSLFVGDELSVLFKRDGFAAMVGELCATARKDGLSIILSSQDPDTICNSSAAAMIMQNITYRLTGCITSNAVTSFQRYLAYPSEIISQNASESFFPRSSDLYSCWLIEKGGRFWQTRFYPGEMTLAAVATNQEERRARRAIMAQYPNTIKGQLKGLAHFTKVYVPALKEGKGLHHLEQGGQTQNDRQSEVISNEERLIFA</sequence>
<dbReference type="Proteomes" id="UP000641646">
    <property type="component" value="Unassembled WGS sequence"/>
</dbReference>
<keyword evidence="2" id="KW-1185">Reference proteome</keyword>
<comment type="caution">
    <text evidence="1">The sequence shown here is derived from an EMBL/GenBank/DDBJ whole genome shotgun (WGS) entry which is preliminary data.</text>
</comment>
<dbReference type="InterPro" id="IPR027417">
    <property type="entry name" value="P-loop_NTPase"/>
</dbReference>
<dbReference type="PANTHER" id="PTHR30121:SF6">
    <property type="entry name" value="SLR6007 PROTEIN"/>
    <property type="match status" value="1"/>
</dbReference>
<dbReference type="PANTHER" id="PTHR30121">
    <property type="entry name" value="UNCHARACTERIZED PROTEIN YJGR-RELATED"/>
    <property type="match status" value="1"/>
</dbReference>
<dbReference type="EMBL" id="JACJPW010000015">
    <property type="protein sequence ID" value="MBD2181015.1"/>
    <property type="molecule type" value="Genomic_DNA"/>
</dbReference>
<dbReference type="AlphaFoldDB" id="A0A926VC83"/>
<organism evidence="1 2">
    <name type="scientific">Aerosakkonema funiforme FACHB-1375</name>
    <dbReference type="NCBI Taxonomy" id="2949571"/>
    <lineage>
        <taxon>Bacteria</taxon>
        <taxon>Bacillati</taxon>
        <taxon>Cyanobacteriota</taxon>
        <taxon>Cyanophyceae</taxon>
        <taxon>Oscillatoriophycideae</taxon>
        <taxon>Aerosakkonematales</taxon>
        <taxon>Aerosakkonemataceae</taxon>
        <taxon>Aerosakkonema</taxon>
    </lineage>
</organism>
<protein>
    <recommendedName>
        <fullName evidence="3">Helicase HerA central domain-containing protein</fullName>
    </recommendedName>
</protein>
<evidence type="ECO:0000313" key="1">
    <source>
        <dbReference type="EMBL" id="MBD2181015.1"/>
    </source>
</evidence>
<evidence type="ECO:0008006" key="3">
    <source>
        <dbReference type="Google" id="ProtNLM"/>
    </source>
</evidence>
<reference evidence="1" key="1">
    <citation type="journal article" date="2015" name="ISME J.">
        <title>Draft Genome Sequence of Streptomyces incarnatus NRRL8089, which Produces the Nucleoside Antibiotic Sinefungin.</title>
        <authorList>
            <person name="Oshima K."/>
            <person name="Hattori M."/>
            <person name="Shimizu H."/>
            <person name="Fukuda K."/>
            <person name="Nemoto M."/>
            <person name="Inagaki K."/>
            <person name="Tamura T."/>
        </authorList>
    </citation>
    <scope>NUCLEOTIDE SEQUENCE</scope>
    <source>
        <strain evidence="1">FACHB-1375</strain>
    </source>
</reference>
<proteinExistence type="predicted"/>
<accession>A0A926VC83</accession>
<dbReference type="InterPro" id="IPR051162">
    <property type="entry name" value="T4SS_component"/>
</dbReference>
<dbReference type="SUPFAM" id="SSF52540">
    <property type="entry name" value="P-loop containing nucleoside triphosphate hydrolases"/>
    <property type="match status" value="1"/>
</dbReference>
<dbReference type="RefSeq" id="WP_190463778.1">
    <property type="nucleotide sequence ID" value="NZ_JACJPW010000015.1"/>
</dbReference>
<gene>
    <name evidence="1" type="ORF">H6G03_07865</name>
</gene>
<evidence type="ECO:0000313" key="2">
    <source>
        <dbReference type="Proteomes" id="UP000641646"/>
    </source>
</evidence>
<reference evidence="1" key="2">
    <citation type="submission" date="2020-08" db="EMBL/GenBank/DDBJ databases">
        <authorList>
            <person name="Chen M."/>
            <person name="Teng W."/>
            <person name="Zhao L."/>
            <person name="Hu C."/>
            <person name="Zhou Y."/>
            <person name="Han B."/>
            <person name="Song L."/>
            <person name="Shu W."/>
        </authorList>
    </citation>
    <scope>NUCLEOTIDE SEQUENCE</scope>
    <source>
        <strain evidence="1">FACHB-1375</strain>
    </source>
</reference>